<feature type="coiled-coil region" evidence="2">
    <location>
        <begin position="153"/>
        <end position="205"/>
    </location>
</feature>
<dbReference type="OrthoDB" id="9791261at2"/>
<dbReference type="GO" id="GO:0015562">
    <property type="term" value="F:efflux transmembrane transporter activity"/>
    <property type="evidence" value="ECO:0007669"/>
    <property type="project" value="InterPro"/>
</dbReference>
<feature type="signal peptide" evidence="4">
    <location>
        <begin position="1"/>
        <end position="28"/>
    </location>
</feature>
<dbReference type="EMBL" id="QFFF01000001">
    <property type="protein sequence ID" value="PWG01985.1"/>
    <property type="molecule type" value="Genomic_DNA"/>
</dbReference>
<dbReference type="PANTHER" id="PTHR30203">
    <property type="entry name" value="OUTER MEMBRANE CATION EFFLUX PROTEIN"/>
    <property type="match status" value="1"/>
</dbReference>
<evidence type="ECO:0000256" key="3">
    <source>
        <dbReference type="SAM" id="MobiDB-lite"/>
    </source>
</evidence>
<dbReference type="PANTHER" id="PTHR30203:SF24">
    <property type="entry name" value="BLR4935 PROTEIN"/>
    <property type="match status" value="1"/>
</dbReference>
<name>A0A2U2J0X4_9SPHN</name>
<evidence type="ECO:0000256" key="2">
    <source>
        <dbReference type="SAM" id="Coils"/>
    </source>
</evidence>
<dbReference type="InterPro" id="IPR010131">
    <property type="entry name" value="MdtP/NodT-like"/>
</dbReference>
<dbReference type="Pfam" id="PF02321">
    <property type="entry name" value="OEP"/>
    <property type="match status" value="2"/>
</dbReference>
<feature type="chain" id="PRO_5015787926" evidence="4">
    <location>
        <begin position="29"/>
        <end position="449"/>
    </location>
</feature>
<organism evidence="5 6">
    <name type="scientific">Allosphingosinicella humi</name>
    <dbReference type="NCBI Taxonomy" id="2068657"/>
    <lineage>
        <taxon>Bacteria</taxon>
        <taxon>Pseudomonadati</taxon>
        <taxon>Pseudomonadota</taxon>
        <taxon>Alphaproteobacteria</taxon>
        <taxon>Sphingomonadales</taxon>
        <taxon>Sphingomonadaceae</taxon>
        <taxon>Allosphingosinicella</taxon>
    </lineage>
</organism>
<accession>A0A2U2J0X4</accession>
<gene>
    <name evidence="5" type="ORF">DF286_03220</name>
</gene>
<feature type="region of interest" description="Disordered" evidence="3">
    <location>
        <begin position="41"/>
        <end position="70"/>
    </location>
</feature>
<dbReference type="Gene3D" id="1.20.1600.10">
    <property type="entry name" value="Outer membrane efflux proteins (OEP)"/>
    <property type="match status" value="1"/>
</dbReference>
<proteinExistence type="inferred from homology"/>
<reference evidence="5 6" key="1">
    <citation type="submission" date="2018-05" db="EMBL/GenBank/DDBJ databases">
        <title>Genome of Sphingosinicella humi QZX222.</title>
        <authorList>
            <person name="Qiao Z."/>
            <person name="Wang G."/>
        </authorList>
    </citation>
    <scope>NUCLEOTIDE SEQUENCE [LARGE SCALE GENOMIC DNA]</scope>
    <source>
        <strain evidence="5 6">QZX222</strain>
    </source>
</reference>
<protein>
    <submittedName>
        <fullName evidence="5">TolC family protein</fullName>
    </submittedName>
</protein>
<comment type="similarity">
    <text evidence="1">Belongs to the outer membrane factor (OMF) (TC 1.B.17) family.</text>
</comment>
<comment type="caution">
    <text evidence="5">The sequence shown here is derived from an EMBL/GenBank/DDBJ whole genome shotgun (WGS) entry which is preliminary data.</text>
</comment>
<keyword evidence="2" id="KW-0175">Coiled coil</keyword>
<evidence type="ECO:0000313" key="5">
    <source>
        <dbReference type="EMBL" id="PWG01985.1"/>
    </source>
</evidence>
<keyword evidence="4" id="KW-0732">Signal</keyword>
<dbReference type="InterPro" id="IPR003423">
    <property type="entry name" value="OMP_efflux"/>
</dbReference>
<feature type="coiled-coil region" evidence="2">
    <location>
        <begin position="337"/>
        <end position="389"/>
    </location>
</feature>
<dbReference type="AlphaFoldDB" id="A0A2U2J0X4"/>
<evidence type="ECO:0000256" key="1">
    <source>
        <dbReference type="ARBA" id="ARBA00007613"/>
    </source>
</evidence>
<dbReference type="SUPFAM" id="SSF56954">
    <property type="entry name" value="Outer membrane efflux proteins (OEP)"/>
    <property type="match status" value="1"/>
</dbReference>
<evidence type="ECO:0000313" key="6">
    <source>
        <dbReference type="Proteomes" id="UP000245916"/>
    </source>
</evidence>
<evidence type="ECO:0000256" key="4">
    <source>
        <dbReference type="SAM" id="SignalP"/>
    </source>
</evidence>
<sequence>MFSPARSPLRRYGIFFTFALAVPATSVAQIDDAATPRVGAVSGAEARPKAQVMGPPAPPPVVAPRTGPLPSSLTLDQALEEAASRSPAIVAARAEVDAARARVGQAGVRSNPELSVEVENFAGTGPYSGISGTETTVSINQRLDLGGRRRARVSAAEARLAAQELRLAIAEADLAQSVREQFAVAVAARERLRLARENEERARELARIAGVLVDVGREPPLRAIRARSAAAQATAALRAAEAAEEAARRTLASFFGVDTSPSSVLGGLGEIRPAEIVASQTLEARLAAAEIAVAEAGVGQELAARRLDPSVGIGVRRIEETGDQAFVAGFSMPLPIFDRNRGNIEAARAEARSAEARLNNVLAQASARINNAEANLVAADARVEALEEAAIPEAGEALRLAQLAYQAGKIDLIELLDAQEAFASAQTELIEARLARAQAAAALARAAAQ</sequence>
<keyword evidence="6" id="KW-1185">Reference proteome</keyword>
<dbReference type="Proteomes" id="UP000245916">
    <property type="component" value="Unassembled WGS sequence"/>
</dbReference>